<sequence length="83" mass="9919">MQQPQLDLEVLDPVLRQVLSDHSEKTLAWMRTEHGAWGYLAGQGVAATRQQLGRQLTDPERRMVWSRLWWWLEQLKLRLREPQ</sequence>
<reference evidence="1" key="1">
    <citation type="submission" date="2023-03" db="EMBL/GenBank/DDBJ databases">
        <authorList>
            <person name="Steffen K."/>
            <person name="Cardenas P."/>
        </authorList>
    </citation>
    <scope>NUCLEOTIDE SEQUENCE</scope>
</reference>
<gene>
    <name evidence="1" type="ORF">GBAR_LOCUS25131</name>
</gene>
<dbReference type="Proteomes" id="UP001174909">
    <property type="component" value="Unassembled WGS sequence"/>
</dbReference>
<accession>A0AA35TCG4</accession>
<protein>
    <submittedName>
        <fullName evidence="1">Uncharacterized protein</fullName>
    </submittedName>
</protein>
<comment type="caution">
    <text evidence="1">The sequence shown here is derived from an EMBL/GenBank/DDBJ whole genome shotgun (WGS) entry which is preliminary data.</text>
</comment>
<name>A0AA35TCG4_GEOBA</name>
<evidence type="ECO:0000313" key="1">
    <source>
        <dbReference type="EMBL" id="CAI8045433.1"/>
    </source>
</evidence>
<proteinExistence type="predicted"/>
<evidence type="ECO:0000313" key="2">
    <source>
        <dbReference type="Proteomes" id="UP001174909"/>
    </source>
</evidence>
<dbReference type="EMBL" id="CASHTH010003471">
    <property type="protein sequence ID" value="CAI8045433.1"/>
    <property type="molecule type" value="Genomic_DNA"/>
</dbReference>
<organism evidence="1 2">
    <name type="scientific">Geodia barretti</name>
    <name type="common">Barrett's horny sponge</name>
    <dbReference type="NCBI Taxonomy" id="519541"/>
    <lineage>
        <taxon>Eukaryota</taxon>
        <taxon>Metazoa</taxon>
        <taxon>Porifera</taxon>
        <taxon>Demospongiae</taxon>
        <taxon>Heteroscleromorpha</taxon>
        <taxon>Tetractinellida</taxon>
        <taxon>Astrophorina</taxon>
        <taxon>Geodiidae</taxon>
        <taxon>Geodia</taxon>
    </lineage>
</organism>
<keyword evidence="2" id="KW-1185">Reference proteome</keyword>
<dbReference type="AlphaFoldDB" id="A0AA35TCG4"/>